<dbReference type="Proteomes" id="UP000255423">
    <property type="component" value="Unassembled WGS sequence"/>
</dbReference>
<feature type="transmembrane region" description="Helical" evidence="1">
    <location>
        <begin position="270"/>
        <end position="288"/>
    </location>
</feature>
<evidence type="ECO:0000313" key="4">
    <source>
        <dbReference type="Proteomes" id="UP000255423"/>
    </source>
</evidence>
<accession>A0A380S5I6</accession>
<feature type="transmembrane region" description="Helical" evidence="1">
    <location>
        <begin position="30"/>
        <end position="50"/>
    </location>
</feature>
<proteinExistence type="predicted"/>
<dbReference type="AlphaFoldDB" id="A0A380S5I6"/>
<dbReference type="Pfam" id="PF00892">
    <property type="entry name" value="EamA"/>
    <property type="match status" value="1"/>
</dbReference>
<keyword evidence="1" id="KW-0472">Membrane</keyword>
<dbReference type="InterPro" id="IPR037185">
    <property type="entry name" value="EmrE-like"/>
</dbReference>
<dbReference type="Gene3D" id="1.10.3730.20">
    <property type="match status" value="1"/>
</dbReference>
<dbReference type="RefSeq" id="WP_109572621.1">
    <property type="nucleotide sequence ID" value="NZ_UHJL01000002.1"/>
</dbReference>
<dbReference type="InterPro" id="IPR000620">
    <property type="entry name" value="EamA_dom"/>
</dbReference>
<feature type="transmembrane region" description="Helical" evidence="1">
    <location>
        <begin position="214"/>
        <end position="233"/>
    </location>
</feature>
<feature type="transmembrane region" description="Helical" evidence="1">
    <location>
        <begin position="62"/>
        <end position="83"/>
    </location>
</feature>
<dbReference type="PANTHER" id="PTHR22911">
    <property type="entry name" value="ACYL-MALONYL CONDENSING ENZYME-RELATED"/>
    <property type="match status" value="1"/>
</dbReference>
<dbReference type="GO" id="GO:0016020">
    <property type="term" value="C:membrane"/>
    <property type="evidence" value="ECO:0007669"/>
    <property type="project" value="InterPro"/>
</dbReference>
<feature type="transmembrane region" description="Helical" evidence="1">
    <location>
        <begin position="147"/>
        <end position="165"/>
    </location>
</feature>
<feature type="transmembrane region" description="Helical" evidence="1">
    <location>
        <begin position="239"/>
        <end position="263"/>
    </location>
</feature>
<keyword evidence="1" id="KW-0812">Transmembrane</keyword>
<feature type="transmembrane region" description="Helical" evidence="1">
    <location>
        <begin position="116"/>
        <end position="135"/>
    </location>
</feature>
<gene>
    <name evidence="3" type="ORF">SAMN05661053_1408</name>
</gene>
<reference evidence="3 4" key="1">
    <citation type="submission" date="2017-08" db="EMBL/GenBank/DDBJ databases">
        <authorList>
            <person name="de Groot N.N."/>
        </authorList>
    </citation>
    <scope>NUCLEOTIDE SEQUENCE [LARGE SCALE GENOMIC DNA]</scope>
    <source>
        <strain evidence="3 4">HM2</strain>
    </source>
</reference>
<sequence length="289" mass="32303">MSWLILAFASAVFLGFYDLAKKKSVQDNAVRPVLLLCSVFYALLMLPVLLSGHCEPLTLHDHLFLMVKSVIVGGSWLFTYSAIAHMPLSISTTIRALAPLFTIMIAVGFLGERPQVMQWIGIAVCVCSYIGLSLAGRKEMGHFFSNGWVVAMLLGTILAACSGIYDKLILQRMNFEPLTVQVWFSIYMCVVQFLTTMFTWYPTRKKTTPFQFRWSFLAVAALLIIADRCYFLAVSDSDALISIITVLRRSSVFISFLAGILIFKERKSKTKFFAMLGVVIGLCLISLGR</sequence>
<keyword evidence="1" id="KW-1133">Transmembrane helix</keyword>
<protein>
    <submittedName>
        <fullName evidence="3">Transporter family protein</fullName>
    </submittedName>
</protein>
<evidence type="ECO:0000313" key="3">
    <source>
        <dbReference type="EMBL" id="SUQ24018.1"/>
    </source>
</evidence>
<dbReference type="PANTHER" id="PTHR22911:SF137">
    <property type="entry name" value="SOLUTE CARRIER FAMILY 35 MEMBER G2-RELATED"/>
    <property type="match status" value="1"/>
</dbReference>
<dbReference type="SUPFAM" id="SSF103481">
    <property type="entry name" value="Multidrug resistance efflux transporter EmrE"/>
    <property type="match status" value="2"/>
</dbReference>
<feature type="domain" description="EamA" evidence="2">
    <location>
        <begin position="2"/>
        <end position="133"/>
    </location>
</feature>
<evidence type="ECO:0000256" key="1">
    <source>
        <dbReference type="SAM" id="Phobius"/>
    </source>
</evidence>
<organism evidence="3 4">
    <name type="scientific">Fibrobacter succinogenes</name>
    <name type="common">Bacteroides succinogenes</name>
    <dbReference type="NCBI Taxonomy" id="833"/>
    <lineage>
        <taxon>Bacteria</taxon>
        <taxon>Pseudomonadati</taxon>
        <taxon>Fibrobacterota</taxon>
        <taxon>Fibrobacteria</taxon>
        <taxon>Fibrobacterales</taxon>
        <taxon>Fibrobacteraceae</taxon>
        <taxon>Fibrobacter</taxon>
    </lineage>
</organism>
<evidence type="ECO:0000259" key="2">
    <source>
        <dbReference type="Pfam" id="PF00892"/>
    </source>
</evidence>
<feature type="transmembrane region" description="Helical" evidence="1">
    <location>
        <begin position="180"/>
        <end position="202"/>
    </location>
</feature>
<name>A0A380S5I6_FIBSU</name>
<dbReference type="EMBL" id="UHJL01000002">
    <property type="protein sequence ID" value="SUQ24018.1"/>
    <property type="molecule type" value="Genomic_DNA"/>
</dbReference>